<dbReference type="Pfam" id="PF05685">
    <property type="entry name" value="Uma2"/>
    <property type="match status" value="1"/>
</dbReference>
<keyword evidence="2" id="KW-0378">Hydrolase</keyword>
<dbReference type="EMBL" id="JACHXE010000002">
    <property type="protein sequence ID" value="MBB3076175.1"/>
    <property type="molecule type" value="Genomic_DNA"/>
</dbReference>
<name>A0A7W4ZPC2_9ACTN</name>
<keyword evidence="3" id="KW-1185">Reference proteome</keyword>
<accession>A0A7W4ZPC2</accession>
<protein>
    <submittedName>
        <fullName evidence="2">Uma2 family endonuclease</fullName>
    </submittedName>
</protein>
<feature type="domain" description="Putative restriction endonuclease" evidence="1">
    <location>
        <begin position="28"/>
        <end position="188"/>
    </location>
</feature>
<sequence length="195" mass="21190">MSVPNGDYILTGNEWDELVWVWEQTHAPKGCKVEIIEGIITVAPHSAVPHHRIADRVQRSLSKVIPEHWHIFQRLGMAVPARLGLYVPDLAVVPELPAEGHDDFVPAAAARLAVEITSAATAHNDRTAEAAGYAEAGVPLYLLVDGMAPGGPTVTLYGEPRKGVYRLLCAGKFGKRIMLPEPFGLELDTGEFPEN</sequence>
<comment type="caution">
    <text evidence="2">The sequence shown here is derived from an EMBL/GenBank/DDBJ whole genome shotgun (WGS) entry which is preliminary data.</text>
</comment>
<dbReference type="GO" id="GO:0004519">
    <property type="term" value="F:endonuclease activity"/>
    <property type="evidence" value="ECO:0007669"/>
    <property type="project" value="UniProtKB-KW"/>
</dbReference>
<dbReference type="RefSeq" id="WP_184591143.1">
    <property type="nucleotide sequence ID" value="NZ_BMUP01000003.1"/>
</dbReference>
<evidence type="ECO:0000259" key="1">
    <source>
        <dbReference type="Pfam" id="PF05685"/>
    </source>
</evidence>
<organism evidence="2 3">
    <name type="scientific">Streptomyces violarus</name>
    <dbReference type="NCBI Taxonomy" id="67380"/>
    <lineage>
        <taxon>Bacteria</taxon>
        <taxon>Bacillati</taxon>
        <taxon>Actinomycetota</taxon>
        <taxon>Actinomycetes</taxon>
        <taxon>Kitasatosporales</taxon>
        <taxon>Streptomycetaceae</taxon>
        <taxon>Streptomyces</taxon>
    </lineage>
</organism>
<dbReference type="Gene3D" id="3.90.1570.10">
    <property type="entry name" value="tt1808, chain A"/>
    <property type="match status" value="1"/>
</dbReference>
<evidence type="ECO:0000313" key="3">
    <source>
        <dbReference type="Proteomes" id="UP000572907"/>
    </source>
</evidence>
<dbReference type="InterPro" id="IPR012296">
    <property type="entry name" value="Nuclease_put_TT1808"/>
</dbReference>
<keyword evidence="2" id="KW-0255">Endonuclease</keyword>
<dbReference type="CDD" id="cd06260">
    <property type="entry name" value="DUF820-like"/>
    <property type="match status" value="1"/>
</dbReference>
<dbReference type="PANTHER" id="PTHR35400:SF3">
    <property type="entry name" value="SLL1072 PROTEIN"/>
    <property type="match status" value="1"/>
</dbReference>
<dbReference type="InterPro" id="IPR011335">
    <property type="entry name" value="Restrct_endonuc-II-like"/>
</dbReference>
<gene>
    <name evidence="2" type="ORF">FHS41_002652</name>
</gene>
<dbReference type="Proteomes" id="UP000572907">
    <property type="component" value="Unassembled WGS sequence"/>
</dbReference>
<dbReference type="PANTHER" id="PTHR35400">
    <property type="entry name" value="SLR1083 PROTEIN"/>
    <property type="match status" value="1"/>
</dbReference>
<keyword evidence="2" id="KW-0540">Nuclease</keyword>
<dbReference type="AlphaFoldDB" id="A0A7W4ZPC2"/>
<dbReference type="InterPro" id="IPR008538">
    <property type="entry name" value="Uma2"/>
</dbReference>
<evidence type="ECO:0000313" key="2">
    <source>
        <dbReference type="EMBL" id="MBB3076175.1"/>
    </source>
</evidence>
<dbReference type="SUPFAM" id="SSF52980">
    <property type="entry name" value="Restriction endonuclease-like"/>
    <property type="match status" value="1"/>
</dbReference>
<proteinExistence type="predicted"/>
<reference evidence="2 3" key="1">
    <citation type="submission" date="2020-08" db="EMBL/GenBank/DDBJ databases">
        <title>Genomic Encyclopedia of Type Strains, Phase III (KMG-III): the genomes of soil and plant-associated and newly described type strains.</title>
        <authorList>
            <person name="Whitman W."/>
        </authorList>
    </citation>
    <scope>NUCLEOTIDE SEQUENCE [LARGE SCALE GENOMIC DNA]</scope>
    <source>
        <strain evidence="2 3">CECT 3237</strain>
    </source>
</reference>